<protein>
    <submittedName>
        <fullName evidence="1">Uncharacterized protein</fullName>
    </submittedName>
</protein>
<evidence type="ECO:0000313" key="2">
    <source>
        <dbReference type="Proteomes" id="UP000828251"/>
    </source>
</evidence>
<evidence type="ECO:0000313" key="1">
    <source>
        <dbReference type="EMBL" id="KAH1091930.1"/>
    </source>
</evidence>
<keyword evidence="2" id="KW-1185">Reference proteome</keyword>
<dbReference type="Proteomes" id="UP000828251">
    <property type="component" value="Unassembled WGS sequence"/>
</dbReference>
<gene>
    <name evidence="1" type="ORF">J1N35_019187</name>
</gene>
<comment type="caution">
    <text evidence="1">The sequence shown here is derived from an EMBL/GenBank/DDBJ whole genome shotgun (WGS) entry which is preliminary data.</text>
</comment>
<accession>A0A9D4A7W8</accession>
<dbReference type="AlphaFoldDB" id="A0A9D4A7W8"/>
<dbReference type="EMBL" id="JAIQCV010000006">
    <property type="protein sequence ID" value="KAH1091930.1"/>
    <property type="molecule type" value="Genomic_DNA"/>
</dbReference>
<name>A0A9D4A7W8_9ROSI</name>
<reference evidence="1 2" key="1">
    <citation type="journal article" date="2021" name="Plant Biotechnol. J.">
        <title>Multi-omics assisted identification of the key and species-specific regulatory components of drought-tolerant mechanisms in Gossypium stocksii.</title>
        <authorList>
            <person name="Yu D."/>
            <person name="Ke L."/>
            <person name="Zhang D."/>
            <person name="Wu Y."/>
            <person name="Sun Y."/>
            <person name="Mei J."/>
            <person name="Sun J."/>
            <person name="Sun Y."/>
        </authorList>
    </citation>
    <scope>NUCLEOTIDE SEQUENCE [LARGE SCALE GENOMIC DNA]</scope>
    <source>
        <strain evidence="2">cv. E1</strain>
        <tissue evidence="1">Leaf</tissue>
    </source>
</reference>
<organism evidence="1 2">
    <name type="scientific">Gossypium stocksii</name>
    <dbReference type="NCBI Taxonomy" id="47602"/>
    <lineage>
        <taxon>Eukaryota</taxon>
        <taxon>Viridiplantae</taxon>
        <taxon>Streptophyta</taxon>
        <taxon>Embryophyta</taxon>
        <taxon>Tracheophyta</taxon>
        <taxon>Spermatophyta</taxon>
        <taxon>Magnoliopsida</taxon>
        <taxon>eudicotyledons</taxon>
        <taxon>Gunneridae</taxon>
        <taxon>Pentapetalae</taxon>
        <taxon>rosids</taxon>
        <taxon>malvids</taxon>
        <taxon>Malvales</taxon>
        <taxon>Malvaceae</taxon>
        <taxon>Malvoideae</taxon>
        <taxon>Gossypium</taxon>
    </lineage>
</organism>
<proteinExistence type="predicted"/>
<sequence>MIVLGYEKLKSILDNKFPPATQAETRKCWEESDEIGNGTSVVVEVVGNVVSGIGGKKDLKFTC</sequence>